<protein>
    <submittedName>
        <fullName evidence="3">Semaphorin-1A</fullName>
    </submittedName>
</protein>
<organism evidence="3 4">
    <name type="scientific">Caerostris extrusa</name>
    <name type="common">Bark spider</name>
    <name type="synonym">Caerostris bankana</name>
    <dbReference type="NCBI Taxonomy" id="172846"/>
    <lineage>
        <taxon>Eukaryota</taxon>
        <taxon>Metazoa</taxon>
        <taxon>Ecdysozoa</taxon>
        <taxon>Arthropoda</taxon>
        <taxon>Chelicerata</taxon>
        <taxon>Arachnida</taxon>
        <taxon>Araneae</taxon>
        <taxon>Araneomorphae</taxon>
        <taxon>Entelegynae</taxon>
        <taxon>Araneoidea</taxon>
        <taxon>Araneidae</taxon>
        <taxon>Caerostris</taxon>
    </lineage>
</organism>
<evidence type="ECO:0000256" key="1">
    <source>
        <dbReference type="PROSITE-ProRule" id="PRU00352"/>
    </source>
</evidence>
<dbReference type="PANTHER" id="PTHR11036:SF127">
    <property type="entry name" value="SEMAPHORIN-1A"/>
    <property type="match status" value="1"/>
</dbReference>
<dbReference type="InterPro" id="IPR027231">
    <property type="entry name" value="Semaphorin"/>
</dbReference>
<keyword evidence="4" id="KW-1185">Reference proteome</keyword>
<evidence type="ECO:0000313" key="3">
    <source>
        <dbReference type="EMBL" id="GIY90836.1"/>
    </source>
</evidence>
<dbReference type="GO" id="GO:0030335">
    <property type="term" value="P:positive regulation of cell migration"/>
    <property type="evidence" value="ECO:0007669"/>
    <property type="project" value="TreeGrafter"/>
</dbReference>
<dbReference type="SMART" id="SM00630">
    <property type="entry name" value="Sema"/>
    <property type="match status" value="1"/>
</dbReference>
<dbReference type="AlphaFoldDB" id="A0AAV4X7F3"/>
<dbReference type="SUPFAM" id="SSF101912">
    <property type="entry name" value="Sema domain"/>
    <property type="match status" value="1"/>
</dbReference>
<dbReference type="GO" id="GO:0045499">
    <property type="term" value="F:chemorepellent activity"/>
    <property type="evidence" value="ECO:0007669"/>
    <property type="project" value="TreeGrafter"/>
</dbReference>
<sequence length="258" mass="29649">MQRFVGNQTHSDYFKLLEKDGDHLLVAARNIVYNISLDTMQERKRLEWYSSDDDINMCKMKGKSEECQNYIRVLTRKSEDTLLVCGTNAFKPICRHYLQDADYTIVKELSGEGLCPYDPTHNSTAVFADGDLYVATVAQFTGADPLIYRDPLRTEQFNWKHLNGITTPNFVSSVHHGEFVYFFFRETAVEYINCGKAVYQELPEFVLMIKNLQTFVVTGKYGAKDAQLIYAVFTTPQAQKCQNQRPDSVSMILGHFQK</sequence>
<comment type="caution">
    <text evidence="1">Lacks conserved residue(s) required for the propagation of feature annotation.</text>
</comment>
<dbReference type="InterPro" id="IPR036352">
    <property type="entry name" value="Semap_dom_sf"/>
</dbReference>
<name>A0AAV4X7F3_CAEEX</name>
<dbReference type="GO" id="GO:0005886">
    <property type="term" value="C:plasma membrane"/>
    <property type="evidence" value="ECO:0007669"/>
    <property type="project" value="TreeGrafter"/>
</dbReference>
<evidence type="ECO:0000259" key="2">
    <source>
        <dbReference type="PROSITE" id="PS51004"/>
    </source>
</evidence>
<dbReference type="Proteomes" id="UP001054945">
    <property type="component" value="Unassembled WGS sequence"/>
</dbReference>
<feature type="domain" description="Sema" evidence="2">
    <location>
        <begin position="1"/>
        <end position="258"/>
    </location>
</feature>
<dbReference type="GO" id="GO:0007411">
    <property type="term" value="P:axon guidance"/>
    <property type="evidence" value="ECO:0007669"/>
    <property type="project" value="TreeGrafter"/>
</dbReference>
<dbReference type="EMBL" id="BPLR01017352">
    <property type="protein sequence ID" value="GIY90836.1"/>
    <property type="molecule type" value="Genomic_DNA"/>
</dbReference>
<dbReference type="Gene3D" id="2.130.10.10">
    <property type="entry name" value="YVTN repeat-like/Quinoprotein amine dehydrogenase"/>
    <property type="match status" value="1"/>
</dbReference>
<accession>A0AAV4X7F3</accession>
<dbReference type="PANTHER" id="PTHR11036">
    <property type="entry name" value="SEMAPHORIN"/>
    <property type="match status" value="1"/>
</dbReference>
<proteinExistence type="predicted"/>
<dbReference type="InterPro" id="IPR015943">
    <property type="entry name" value="WD40/YVTN_repeat-like_dom_sf"/>
</dbReference>
<dbReference type="GO" id="GO:0071526">
    <property type="term" value="P:semaphorin-plexin signaling pathway"/>
    <property type="evidence" value="ECO:0007669"/>
    <property type="project" value="TreeGrafter"/>
</dbReference>
<dbReference type="PROSITE" id="PS51004">
    <property type="entry name" value="SEMA"/>
    <property type="match status" value="1"/>
</dbReference>
<dbReference type="InterPro" id="IPR001627">
    <property type="entry name" value="Semap_dom"/>
</dbReference>
<comment type="caution">
    <text evidence="3">The sequence shown here is derived from an EMBL/GenBank/DDBJ whole genome shotgun (WGS) entry which is preliminary data.</text>
</comment>
<dbReference type="GO" id="GO:0030215">
    <property type="term" value="F:semaphorin receptor binding"/>
    <property type="evidence" value="ECO:0007669"/>
    <property type="project" value="InterPro"/>
</dbReference>
<evidence type="ECO:0000313" key="4">
    <source>
        <dbReference type="Proteomes" id="UP001054945"/>
    </source>
</evidence>
<reference evidence="3 4" key="1">
    <citation type="submission" date="2021-06" db="EMBL/GenBank/DDBJ databases">
        <title>Caerostris extrusa draft genome.</title>
        <authorList>
            <person name="Kono N."/>
            <person name="Arakawa K."/>
        </authorList>
    </citation>
    <scope>NUCLEOTIDE SEQUENCE [LARGE SCALE GENOMIC DNA]</scope>
</reference>
<gene>
    <name evidence="3" type="primary">SEMA-1A</name>
    <name evidence="3" type="ORF">CEXT_441671</name>
</gene>